<dbReference type="GO" id="GO:0005524">
    <property type="term" value="F:ATP binding"/>
    <property type="evidence" value="ECO:0007669"/>
    <property type="project" value="UniProtKB-UniRule"/>
</dbReference>
<evidence type="ECO:0000256" key="5">
    <source>
        <dbReference type="ARBA" id="ARBA00022777"/>
    </source>
</evidence>
<sequence length="652" mass="74683">MQQFPNQIEFQEDFDFKNSQLLGQGTFGKVYRAKALKSLPPGTYALKIIETSNEQAYELAIQELNLYQVITYHQNVIKVHKVYSWIEQMPAKKYILVFAMELAHNSLKADIEERKKAQQEFGDIMLIDIMNQCLKAFYYLAKNKHLFHRDIKPENILVTCRQPYTVKLADFGAGKENFNGQAMLNTLVGTPLFLSPKLYIAYTTNQPGKVKHDLEKSDVFSLGITFLQMILLLSDKDLSKLNDPIIYEEKTGNAIDSSDDPMKKKDCQGWKKLQQQISRIQNPQIKACIQGMTEFSERNRFTWLQALKALNTDYEDDDKDQSYNPAQIKDEQTKAIKFYSNQNTTLRYLGTVNDLSNHKKIISAGSQILAYSNEGVRLISLNGVSECIFSQSVSFLSYLQSLNICVGITQSGEIFGVNLKTKTFYCEKILHFQYDKITVMKYMRKDLCILGAQNGEIMILAFDTQPPSVIKKYKDVDRAVIDLIYDDENKQIISSHENQMIYGKYLVYEQSAKFQFDSQVDNLQLISSEHFAGISKNLPQIPIFHIKDGNISIIKKCQINGNNIPLAITLSDNYLVWVCEKYIGSIQISNQLNQLKEDQGNELMVNASKPAKLICFLQIEKMILASDGLKLHKYQIGKKSQDKNVCENCRIF</sequence>
<keyword evidence="3" id="KW-0808">Transferase</keyword>
<keyword evidence="4 11" id="KW-0547">Nucleotide-binding</keyword>
<keyword evidence="7" id="KW-0652">Protein synthesis inhibitor</keyword>
<evidence type="ECO:0000256" key="1">
    <source>
        <dbReference type="ARBA" id="ARBA00012513"/>
    </source>
</evidence>
<dbReference type="EC" id="2.7.11.1" evidence="1"/>
<evidence type="ECO:0000256" key="2">
    <source>
        <dbReference type="ARBA" id="ARBA00022527"/>
    </source>
</evidence>
<dbReference type="GO" id="GO:0005634">
    <property type="term" value="C:nucleus"/>
    <property type="evidence" value="ECO:0007669"/>
    <property type="project" value="TreeGrafter"/>
</dbReference>
<reference evidence="13" key="1">
    <citation type="submission" date="2021-01" db="EMBL/GenBank/DDBJ databases">
        <authorList>
            <consortium name="Genoscope - CEA"/>
            <person name="William W."/>
        </authorList>
    </citation>
    <scope>NUCLEOTIDE SEQUENCE</scope>
</reference>
<dbReference type="InterPro" id="IPR008271">
    <property type="entry name" value="Ser/Thr_kinase_AS"/>
</dbReference>
<dbReference type="PANTHER" id="PTHR11042">
    <property type="entry name" value="EUKARYOTIC TRANSLATION INITIATION FACTOR 2-ALPHA KINASE EIF2-ALPHA KINASE -RELATED"/>
    <property type="match status" value="1"/>
</dbReference>
<name>A0A8S1L0T3_9CILI</name>
<evidence type="ECO:0000256" key="8">
    <source>
        <dbReference type="ARBA" id="ARBA00037982"/>
    </source>
</evidence>
<dbReference type="InterPro" id="IPR000719">
    <property type="entry name" value="Prot_kinase_dom"/>
</dbReference>
<comment type="similarity">
    <text evidence="8">Belongs to the protein kinase superfamily. Ser/Thr protein kinase family. GCN2 subfamily.</text>
</comment>
<dbReference type="GO" id="GO:0017148">
    <property type="term" value="P:negative regulation of translation"/>
    <property type="evidence" value="ECO:0007669"/>
    <property type="project" value="UniProtKB-KW"/>
</dbReference>
<dbReference type="PANTHER" id="PTHR11042:SF160">
    <property type="entry name" value="EUKARYOTIC TRANSLATION INITIATION FACTOR 2-ALPHA KINASE 1"/>
    <property type="match status" value="1"/>
</dbReference>
<dbReference type="SMART" id="SM00220">
    <property type="entry name" value="S_TKc"/>
    <property type="match status" value="1"/>
</dbReference>
<comment type="catalytic activity">
    <reaction evidence="9">
        <text>L-threonyl-[protein] + ATP = O-phospho-L-threonyl-[protein] + ADP + H(+)</text>
        <dbReference type="Rhea" id="RHEA:46608"/>
        <dbReference type="Rhea" id="RHEA-COMP:11060"/>
        <dbReference type="Rhea" id="RHEA-COMP:11605"/>
        <dbReference type="ChEBI" id="CHEBI:15378"/>
        <dbReference type="ChEBI" id="CHEBI:30013"/>
        <dbReference type="ChEBI" id="CHEBI:30616"/>
        <dbReference type="ChEBI" id="CHEBI:61977"/>
        <dbReference type="ChEBI" id="CHEBI:456216"/>
        <dbReference type="EC" id="2.7.11.1"/>
    </reaction>
    <physiologicalReaction direction="left-to-right" evidence="9">
        <dbReference type="Rhea" id="RHEA:46609"/>
    </physiologicalReaction>
</comment>
<dbReference type="GO" id="GO:0005737">
    <property type="term" value="C:cytoplasm"/>
    <property type="evidence" value="ECO:0007669"/>
    <property type="project" value="TreeGrafter"/>
</dbReference>
<dbReference type="EMBL" id="CAJJDN010000015">
    <property type="protein sequence ID" value="CAD8061460.1"/>
    <property type="molecule type" value="Genomic_DNA"/>
</dbReference>
<dbReference type="PROSITE" id="PS00107">
    <property type="entry name" value="PROTEIN_KINASE_ATP"/>
    <property type="match status" value="1"/>
</dbReference>
<dbReference type="PROSITE" id="PS00108">
    <property type="entry name" value="PROTEIN_KINASE_ST"/>
    <property type="match status" value="1"/>
</dbReference>
<dbReference type="AlphaFoldDB" id="A0A8S1L0T3"/>
<evidence type="ECO:0000259" key="12">
    <source>
        <dbReference type="PROSITE" id="PS50011"/>
    </source>
</evidence>
<keyword evidence="5" id="KW-0418">Kinase</keyword>
<keyword evidence="14" id="KW-1185">Reference proteome</keyword>
<dbReference type="InterPro" id="IPR017441">
    <property type="entry name" value="Protein_kinase_ATP_BS"/>
</dbReference>
<evidence type="ECO:0000256" key="9">
    <source>
        <dbReference type="ARBA" id="ARBA00048659"/>
    </source>
</evidence>
<comment type="catalytic activity">
    <reaction evidence="10">
        <text>L-seryl-[protein] + ATP = O-phospho-L-seryl-[protein] + ADP + H(+)</text>
        <dbReference type="Rhea" id="RHEA:17989"/>
        <dbReference type="Rhea" id="RHEA-COMP:9863"/>
        <dbReference type="Rhea" id="RHEA-COMP:11604"/>
        <dbReference type="ChEBI" id="CHEBI:15378"/>
        <dbReference type="ChEBI" id="CHEBI:29999"/>
        <dbReference type="ChEBI" id="CHEBI:30616"/>
        <dbReference type="ChEBI" id="CHEBI:83421"/>
        <dbReference type="ChEBI" id="CHEBI:456216"/>
        <dbReference type="EC" id="2.7.11.1"/>
    </reaction>
    <physiologicalReaction direction="left-to-right" evidence="10">
        <dbReference type="Rhea" id="RHEA:17990"/>
    </physiologicalReaction>
</comment>
<accession>A0A8S1L0T3</accession>
<evidence type="ECO:0000256" key="4">
    <source>
        <dbReference type="ARBA" id="ARBA00022741"/>
    </source>
</evidence>
<proteinExistence type="inferred from homology"/>
<dbReference type="Proteomes" id="UP000692954">
    <property type="component" value="Unassembled WGS sequence"/>
</dbReference>
<dbReference type="InterPro" id="IPR050339">
    <property type="entry name" value="CC_SR_Kinase"/>
</dbReference>
<dbReference type="FunFam" id="3.30.200.20:FF:001007">
    <property type="entry name" value="Protein kinase domain containing protein"/>
    <property type="match status" value="1"/>
</dbReference>
<dbReference type="FunFam" id="1.10.510.10:FF:001956">
    <property type="entry name" value="Uncharacterized protein"/>
    <property type="match status" value="1"/>
</dbReference>
<evidence type="ECO:0000256" key="10">
    <source>
        <dbReference type="ARBA" id="ARBA00048977"/>
    </source>
</evidence>
<gene>
    <name evidence="13" type="ORF">PSON_ATCC_30995.1.T0150315</name>
</gene>
<evidence type="ECO:0000313" key="13">
    <source>
        <dbReference type="EMBL" id="CAD8061460.1"/>
    </source>
</evidence>
<dbReference type="Pfam" id="PF00069">
    <property type="entry name" value="Pkinase"/>
    <property type="match status" value="1"/>
</dbReference>
<feature type="domain" description="Protein kinase" evidence="12">
    <location>
        <begin position="16"/>
        <end position="314"/>
    </location>
</feature>
<keyword evidence="6 11" id="KW-0067">ATP-binding</keyword>
<dbReference type="OrthoDB" id="293948at2759"/>
<organism evidence="13 14">
    <name type="scientific">Paramecium sonneborni</name>
    <dbReference type="NCBI Taxonomy" id="65129"/>
    <lineage>
        <taxon>Eukaryota</taxon>
        <taxon>Sar</taxon>
        <taxon>Alveolata</taxon>
        <taxon>Ciliophora</taxon>
        <taxon>Intramacronucleata</taxon>
        <taxon>Oligohymenophorea</taxon>
        <taxon>Peniculida</taxon>
        <taxon>Parameciidae</taxon>
        <taxon>Paramecium</taxon>
    </lineage>
</organism>
<evidence type="ECO:0000256" key="7">
    <source>
        <dbReference type="ARBA" id="ARBA00023193"/>
    </source>
</evidence>
<evidence type="ECO:0000256" key="3">
    <source>
        <dbReference type="ARBA" id="ARBA00022679"/>
    </source>
</evidence>
<evidence type="ECO:0000256" key="11">
    <source>
        <dbReference type="PROSITE-ProRule" id="PRU10141"/>
    </source>
</evidence>
<keyword evidence="2" id="KW-0723">Serine/threonine-protein kinase</keyword>
<evidence type="ECO:0000313" key="14">
    <source>
        <dbReference type="Proteomes" id="UP000692954"/>
    </source>
</evidence>
<dbReference type="PROSITE" id="PS50011">
    <property type="entry name" value="PROTEIN_KINASE_DOM"/>
    <property type="match status" value="1"/>
</dbReference>
<comment type="caution">
    <text evidence="13">The sequence shown here is derived from an EMBL/GenBank/DDBJ whole genome shotgun (WGS) entry which is preliminary data.</text>
</comment>
<evidence type="ECO:0000256" key="6">
    <source>
        <dbReference type="ARBA" id="ARBA00022840"/>
    </source>
</evidence>
<dbReference type="GO" id="GO:0004694">
    <property type="term" value="F:eukaryotic translation initiation factor 2alpha kinase activity"/>
    <property type="evidence" value="ECO:0007669"/>
    <property type="project" value="TreeGrafter"/>
</dbReference>
<feature type="binding site" evidence="11">
    <location>
        <position position="47"/>
    </location>
    <ligand>
        <name>ATP</name>
        <dbReference type="ChEBI" id="CHEBI:30616"/>
    </ligand>
</feature>
<protein>
    <recommendedName>
        <fullName evidence="1">non-specific serine/threonine protein kinase</fullName>
        <ecNumber evidence="1">2.7.11.1</ecNumber>
    </recommendedName>
</protein>